<proteinExistence type="predicted"/>
<sequence>MAIRVDDISVIHSDHRVVPRAADLADAYLRALARYVQEVGPPVTMRLRTVRTGRGRSRSKRRCLILRPRRPRLRRYQTAHWAVPRGAALDIGYCLLGGEYVAGRDLGPIRFDAPSEADVSEIFAIVEMVEDYAVVPALHEVVAAVTPGGPPGGRGFLDT</sequence>
<dbReference type="RefSeq" id="WP_183593401.1">
    <property type="nucleotide sequence ID" value="NZ_JACHWR010000002.1"/>
</dbReference>
<protein>
    <submittedName>
        <fullName evidence="1">Uncharacterized protein</fullName>
    </submittedName>
</protein>
<evidence type="ECO:0000313" key="1">
    <source>
        <dbReference type="EMBL" id="MBB3043603.1"/>
    </source>
</evidence>
<dbReference type="EMBL" id="JACHWR010000002">
    <property type="protein sequence ID" value="MBB3043603.1"/>
    <property type="molecule type" value="Genomic_DNA"/>
</dbReference>
<reference evidence="1 2" key="1">
    <citation type="submission" date="2020-08" db="EMBL/GenBank/DDBJ databases">
        <title>Sequencing the genomes of 1000 actinobacteria strains.</title>
        <authorList>
            <person name="Klenk H.-P."/>
        </authorList>
    </citation>
    <scope>NUCLEOTIDE SEQUENCE [LARGE SCALE GENOMIC DNA]</scope>
    <source>
        <strain evidence="1 2">DSM 105498</strain>
    </source>
</reference>
<dbReference type="Proteomes" id="UP000589626">
    <property type="component" value="Unassembled WGS sequence"/>
</dbReference>
<dbReference type="AlphaFoldDB" id="A0A7W4VXZ9"/>
<accession>A0A7W4VXZ9</accession>
<comment type="caution">
    <text evidence="1">The sequence shown here is derived from an EMBL/GenBank/DDBJ whole genome shotgun (WGS) entry which is preliminary data.</text>
</comment>
<evidence type="ECO:0000313" key="2">
    <source>
        <dbReference type="Proteomes" id="UP000589626"/>
    </source>
</evidence>
<name>A0A7W4VXZ9_9ACTN</name>
<organism evidence="1 2">
    <name type="scientific">Nocardioides soli</name>
    <dbReference type="NCBI Taxonomy" id="1036020"/>
    <lineage>
        <taxon>Bacteria</taxon>
        <taxon>Bacillati</taxon>
        <taxon>Actinomycetota</taxon>
        <taxon>Actinomycetes</taxon>
        <taxon>Propionibacteriales</taxon>
        <taxon>Nocardioidaceae</taxon>
        <taxon>Nocardioides</taxon>
    </lineage>
</organism>
<gene>
    <name evidence="1" type="ORF">FHU40_003421</name>
</gene>
<keyword evidence="2" id="KW-1185">Reference proteome</keyword>